<dbReference type="Proteomes" id="UP000315423">
    <property type="component" value="Unassembled WGS sequence"/>
</dbReference>
<dbReference type="EMBL" id="QYBA01000073">
    <property type="protein sequence ID" value="TKY92123.1"/>
    <property type="molecule type" value="Genomic_DNA"/>
</dbReference>
<organism evidence="1 2">
    <name type="scientific">Candidatus Methanomarinus sp</name>
    <dbReference type="NCBI Taxonomy" id="3386244"/>
    <lineage>
        <taxon>Archaea</taxon>
        <taxon>Methanobacteriati</taxon>
        <taxon>Methanobacteriota</taxon>
        <taxon>Stenosarchaea group</taxon>
        <taxon>Methanomicrobia</taxon>
        <taxon>Methanosarcinales</taxon>
        <taxon>ANME-2 cluster</taxon>
        <taxon>Candidatus Methanocomedenaceae</taxon>
        <taxon>Candidatus Methanomarinus</taxon>
    </lineage>
</organism>
<evidence type="ECO:0000313" key="2">
    <source>
        <dbReference type="Proteomes" id="UP000315423"/>
    </source>
</evidence>
<reference evidence="1" key="1">
    <citation type="submission" date="2018-09" db="EMBL/GenBank/DDBJ databases">
        <title>A genomic encyclopedia of anaerobic methanotrophic archaea.</title>
        <authorList>
            <person name="Skennerton C.T."/>
            <person name="Chadwick G.L."/>
            <person name="Laso-Perez R."/>
            <person name="Leu A.O."/>
            <person name="Speth D.R."/>
            <person name="Yu H."/>
            <person name="Morgan-Lang C."/>
            <person name="Hatzenpichler R."/>
            <person name="Goudeau D."/>
            <person name="Malmstrom R."/>
            <person name="Woyke T."/>
            <person name="Hallam S."/>
            <person name="Tyson G.W."/>
            <person name="Wegener G."/>
            <person name="Boetius A."/>
            <person name="Orphan V.J."/>
        </authorList>
    </citation>
    <scope>NUCLEOTIDE SEQUENCE</scope>
    <source>
        <strain evidence="1">CONS3730D10UFb2</strain>
    </source>
</reference>
<evidence type="ECO:0000313" key="1">
    <source>
        <dbReference type="EMBL" id="TKY92123.1"/>
    </source>
</evidence>
<accession>A0AC61SBP5</accession>
<sequence>MNHLVKSLLVRDWIYEKYKVLTKHTTICFRGYYKIKELINFENMNLKAEPEIDENEFKNVYQKSLLS</sequence>
<gene>
    <name evidence="1" type="ORF">C5S46_02275</name>
</gene>
<proteinExistence type="predicted"/>
<protein>
    <submittedName>
        <fullName evidence="1">Uncharacterized protein</fullName>
    </submittedName>
</protein>
<comment type="caution">
    <text evidence="1">The sequence shown here is derived from an EMBL/GenBank/DDBJ whole genome shotgun (WGS) entry which is preliminary data.</text>
</comment>
<name>A0AC61SBP5_9EURY</name>